<organism evidence="1 2">
    <name type="scientific">Elysia crispata</name>
    <name type="common">lettuce slug</name>
    <dbReference type="NCBI Taxonomy" id="231223"/>
    <lineage>
        <taxon>Eukaryota</taxon>
        <taxon>Metazoa</taxon>
        <taxon>Spiralia</taxon>
        <taxon>Lophotrochozoa</taxon>
        <taxon>Mollusca</taxon>
        <taxon>Gastropoda</taxon>
        <taxon>Heterobranchia</taxon>
        <taxon>Euthyneura</taxon>
        <taxon>Panpulmonata</taxon>
        <taxon>Sacoglossa</taxon>
        <taxon>Placobranchoidea</taxon>
        <taxon>Plakobranchidae</taxon>
        <taxon>Elysia</taxon>
    </lineage>
</organism>
<accession>A0AAE1D1U4</accession>
<proteinExistence type="predicted"/>
<protein>
    <submittedName>
        <fullName evidence="1">Uncharacterized protein</fullName>
    </submittedName>
</protein>
<name>A0AAE1D1U4_9GAST</name>
<sequence length="105" mass="11850">MKCFDRTFADFIRAELGRDVHVHFLHCNAHFILGMSSACEKAISKVEKELESERQQKLGRDQNAKFDGFNEGSESCVSRVIRTACSEGIRNQDVVFSGQLLAQIL</sequence>
<evidence type="ECO:0000313" key="1">
    <source>
        <dbReference type="EMBL" id="KAK3752016.1"/>
    </source>
</evidence>
<dbReference type="AlphaFoldDB" id="A0AAE1D1U4"/>
<dbReference type="EMBL" id="JAWDGP010005799">
    <property type="protein sequence ID" value="KAK3752016.1"/>
    <property type="molecule type" value="Genomic_DNA"/>
</dbReference>
<reference evidence="1" key="1">
    <citation type="journal article" date="2023" name="G3 (Bethesda)">
        <title>A reference genome for the long-term kleptoplast-retaining sea slug Elysia crispata morphotype clarki.</title>
        <authorList>
            <person name="Eastman K.E."/>
            <person name="Pendleton A.L."/>
            <person name="Shaikh M.A."/>
            <person name="Suttiyut T."/>
            <person name="Ogas R."/>
            <person name="Tomko P."/>
            <person name="Gavelis G."/>
            <person name="Widhalm J.R."/>
            <person name="Wisecaver J.H."/>
        </authorList>
    </citation>
    <scope>NUCLEOTIDE SEQUENCE</scope>
    <source>
        <strain evidence="1">ECLA1</strain>
    </source>
</reference>
<evidence type="ECO:0000313" key="2">
    <source>
        <dbReference type="Proteomes" id="UP001283361"/>
    </source>
</evidence>
<keyword evidence="2" id="KW-1185">Reference proteome</keyword>
<dbReference type="Proteomes" id="UP001283361">
    <property type="component" value="Unassembled WGS sequence"/>
</dbReference>
<gene>
    <name evidence="1" type="ORF">RRG08_023595</name>
</gene>
<comment type="caution">
    <text evidence="1">The sequence shown here is derived from an EMBL/GenBank/DDBJ whole genome shotgun (WGS) entry which is preliminary data.</text>
</comment>